<dbReference type="InterPro" id="IPR011576">
    <property type="entry name" value="Pyridox_Oxase_N"/>
</dbReference>
<evidence type="ECO:0000313" key="2">
    <source>
        <dbReference type="EMBL" id="GGU80034.1"/>
    </source>
</evidence>
<accession>A0ABQ2VED6</accession>
<feature type="domain" description="Pyridoxamine 5'-phosphate oxidase N-terminal" evidence="1">
    <location>
        <begin position="22"/>
        <end position="107"/>
    </location>
</feature>
<reference evidence="3" key="1">
    <citation type="journal article" date="2019" name="Int. J. Syst. Evol. Microbiol.">
        <title>The Global Catalogue of Microorganisms (GCM) 10K type strain sequencing project: providing services to taxonomists for standard genome sequencing and annotation.</title>
        <authorList>
            <consortium name="The Broad Institute Genomics Platform"/>
            <consortium name="The Broad Institute Genome Sequencing Center for Infectious Disease"/>
            <person name="Wu L."/>
            <person name="Ma J."/>
        </authorList>
    </citation>
    <scope>NUCLEOTIDE SEQUENCE [LARGE SCALE GENOMIC DNA]</scope>
    <source>
        <strain evidence="3">JCM 3399</strain>
    </source>
</reference>
<name>A0ABQ2VED6_9ACTN</name>
<dbReference type="EMBL" id="BMRP01000020">
    <property type="protein sequence ID" value="GGU80034.1"/>
    <property type="molecule type" value="Genomic_DNA"/>
</dbReference>
<sequence length="151" mass="17078">MRTLPPARDAGQRKRDALRRLESDEDAWVSSASADGAPTLVPLSFVWHRERLVMATKGRNPTARNLAANGESWVALGTTRDVVLAHCTAEVVASDALPRDASDMLATKLGWDPWGRERWVYLRFTPQRLLVWREENELADRELMRDGGWLV</sequence>
<dbReference type="Gene3D" id="2.30.110.10">
    <property type="entry name" value="Electron Transport, Fmn-binding Protein, Chain A"/>
    <property type="match status" value="1"/>
</dbReference>
<organism evidence="2 3">
    <name type="scientific">Streptomyces albospinus</name>
    <dbReference type="NCBI Taxonomy" id="285515"/>
    <lineage>
        <taxon>Bacteria</taxon>
        <taxon>Bacillati</taxon>
        <taxon>Actinomycetota</taxon>
        <taxon>Actinomycetes</taxon>
        <taxon>Kitasatosporales</taxon>
        <taxon>Streptomycetaceae</taxon>
        <taxon>Streptomyces</taxon>
    </lineage>
</organism>
<dbReference type="Proteomes" id="UP000654471">
    <property type="component" value="Unassembled WGS sequence"/>
</dbReference>
<protein>
    <recommendedName>
        <fullName evidence="1">Pyridoxamine 5'-phosphate oxidase N-terminal domain-containing protein</fullName>
    </recommendedName>
</protein>
<gene>
    <name evidence="2" type="ORF">GCM10010211_52670</name>
</gene>
<dbReference type="Pfam" id="PF01243">
    <property type="entry name" value="PNPOx_N"/>
    <property type="match status" value="1"/>
</dbReference>
<evidence type="ECO:0000313" key="3">
    <source>
        <dbReference type="Proteomes" id="UP000654471"/>
    </source>
</evidence>
<evidence type="ECO:0000259" key="1">
    <source>
        <dbReference type="Pfam" id="PF01243"/>
    </source>
</evidence>
<dbReference type="RefSeq" id="WP_189303923.1">
    <property type="nucleotide sequence ID" value="NZ_BMRP01000020.1"/>
</dbReference>
<comment type="caution">
    <text evidence="2">The sequence shown here is derived from an EMBL/GenBank/DDBJ whole genome shotgun (WGS) entry which is preliminary data.</text>
</comment>
<keyword evidence="3" id="KW-1185">Reference proteome</keyword>
<dbReference type="InterPro" id="IPR012349">
    <property type="entry name" value="Split_barrel_FMN-bd"/>
</dbReference>
<dbReference type="SUPFAM" id="SSF50475">
    <property type="entry name" value="FMN-binding split barrel"/>
    <property type="match status" value="1"/>
</dbReference>
<proteinExistence type="predicted"/>